<keyword evidence="1" id="KW-0677">Repeat</keyword>
<dbReference type="PROSITE" id="PS50297">
    <property type="entry name" value="ANK_REP_REGION"/>
    <property type="match status" value="4"/>
</dbReference>
<dbReference type="Gene3D" id="1.25.40.20">
    <property type="entry name" value="Ankyrin repeat-containing domain"/>
    <property type="match status" value="2"/>
</dbReference>
<feature type="repeat" description="ANK" evidence="3">
    <location>
        <begin position="75"/>
        <end position="107"/>
    </location>
</feature>
<dbReference type="RefSeq" id="WP_100713570.1">
    <property type="nucleotide sequence ID" value="NZ_NPDY01000006.1"/>
</dbReference>
<evidence type="ECO:0000313" key="6">
    <source>
        <dbReference type="Proteomes" id="UP000231962"/>
    </source>
</evidence>
<organism evidence="5 7">
    <name type="scientific">Leptospira perolatii</name>
    <dbReference type="NCBI Taxonomy" id="2023191"/>
    <lineage>
        <taxon>Bacteria</taxon>
        <taxon>Pseudomonadati</taxon>
        <taxon>Spirochaetota</taxon>
        <taxon>Spirochaetia</taxon>
        <taxon>Leptospirales</taxon>
        <taxon>Leptospiraceae</taxon>
        <taxon>Leptospira</taxon>
    </lineage>
</organism>
<evidence type="ECO:0000313" key="7">
    <source>
        <dbReference type="Proteomes" id="UP000231990"/>
    </source>
</evidence>
<feature type="repeat" description="ANK" evidence="3">
    <location>
        <begin position="42"/>
        <end position="74"/>
    </location>
</feature>
<proteinExistence type="predicted"/>
<evidence type="ECO:0000256" key="2">
    <source>
        <dbReference type="ARBA" id="ARBA00023043"/>
    </source>
</evidence>
<comment type="caution">
    <text evidence="5">The sequence shown here is derived from an EMBL/GenBank/DDBJ whole genome shotgun (WGS) entry which is preliminary data.</text>
</comment>
<sequence>MDWNDLFRAVKTGNNGTLRALLSEAATRDGFSEEFPEVRDSYGCGLLYWAIKEGNKEAAELLLEYGSDPNETSSRGETALLLSIETENTVIIRLLLEYGADPTLRDLDGNTPLTRAISSGKMEILEYIFDLPDQIPDLEARNGEGYSPLLLAVDLGHYDMVEYLVSKGSDPKKKNSEGRTILHLTALHNDFEILDFFAENKEIRSLLESKDQDGNTALLLAALYDSVECLERLLRLGADPLSRNLAGRNAKEEADRMKFHHTLKIIDKATFTLLFRASDSGKIDIVERILSAGYPAEVRDNYGRTPLLLATKAGKADLAELLIKNGASPFSTDKEGNSPLSVAESSDSPLLLRVFKPFLEGDEEKN</sequence>
<keyword evidence="6" id="KW-1185">Reference proteome</keyword>
<evidence type="ECO:0000313" key="5">
    <source>
        <dbReference type="EMBL" id="PJZ72690.1"/>
    </source>
</evidence>
<dbReference type="EMBL" id="NPDZ01000008">
    <property type="protein sequence ID" value="PJZ72690.1"/>
    <property type="molecule type" value="Genomic_DNA"/>
</dbReference>
<feature type="repeat" description="ANK" evidence="3">
    <location>
        <begin position="302"/>
        <end position="334"/>
    </location>
</feature>
<feature type="repeat" description="ANK" evidence="3">
    <location>
        <begin position="144"/>
        <end position="176"/>
    </location>
</feature>
<keyword evidence="2 3" id="KW-0040">ANK repeat</keyword>
<dbReference type="EMBL" id="NPDY01000006">
    <property type="protein sequence ID" value="PJZ69902.1"/>
    <property type="molecule type" value="Genomic_DNA"/>
</dbReference>
<dbReference type="AlphaFoldDB" id="A0A2M9ZKU3"/>
<evidence type="ECO:0000313" key="4">
    <source>
        <dbReference type="EMBL" id="PJZ69902.1"/>
    </source>
</evidence>
<dbReference type="Proteomes" id="UP000231962">
    <property type="component" value="Unassembled WGS sequence"/>
</dbReference>
<evidence type="ECO:0000256" key="1">
    <source>
        <dbReference type="ARBA" id="ARBA00022737"/>
    </source>
</evidence>
<dbReference type="Proteomes" id="UP000231990">
    <property type="component" value="Unassembled WGS sequence"/>
</dbReference>
<dbReference type="InterPro" id="IPR002110">
    <property type="entry name" value="Ankyrin_rpt"/>
</dbReference>
<gene>
    <name evidence="4" type="ORF">CH360_08310</name>
    <name evidence="5" type="ORF">CH373_13375</name>
</gene>
<dbReference type="PROSITE" id="PS50088">
    <property type="entry name" value="ANK_REPEAT"/>
    <property type="match status" value="5"/>
</dbReference>
<dbReference type="PANTHER" id="PTHR24166:SF48">
    <property type="entry name" value="PROTEIN VAPYRIN"/>
    <property type="match status" value="1"/>
</dbReference>
<protein>
    <submittedName>
        <fullName evidence="5">Uncharacterized protein</fullName>
    </submittedName>
</protein>
<dbReference type="SUPFAM" id="SSF48403">
    <property type="entry name" value="Ankyrin repeat"/>
    <property type="match status" value="1"/>
</dbReference>
<dbReference type="InterPro" id="IPR050889">
    <property type="entry name" value="Dendritic_Spine_Reg/Scaffold"/>
</dbReference>
<dbReference type="OrthoDB" id="7543342at2"/>
<dbReference type="InterPro" id="IPR036770">
    <property type="entry name" value="Ankyrin_rpt-contain_sf"/>
</dbReference>
<name>A0A2M9ZKU3_9LEPT</name>
<dbReference type="SMART" id="SM00248">
    <property type="entry name" value="ANK"/>
    <property type="match status" value="9"/>
</dbReference>
<reference evidence="6 7" key="1">
    <citation type="submission" date="2017-07" db="EMBL/GenBank/DDBJ databases">
        <title>Leptospira spp. isolated from tropical soils.</title>
        <authorList>
            <person name="Thibeaux R."/>
            <person name="Iraola G."/>
            <person name="Ferres I."/>
            <person name="Bierque E."/>
            <person name="Girault D."/>
            <person name="Soupe-Gilbert M.-E."/>
            <person name="Picardeau M."/>
            <person name="Goarant C."/>
        </authorList>
    </citation>
    <scope>NUCLEOTIDE SEQUENCE [LARGE SCALE GENOMIC DNA]</scope>
    <source>
        <strain evidence="5 7">FH1-B-B1</strain>
        <strain evidence="4 6">FH1-B-C1</strain>
    </source>
</reference>
<accession>A0A2M9ZKU3</accession>
<evidence type="ECO:0000256" key="3">
    <source>
        <dbReference type="PROSITE-ProRule" id="PRU00023"/>
    </source>
</evidence>
<dbReference type="PANTHER" id="PTHR24166">
    <property type="entry name" value="ROLLING PEBBLES, ISOFORM B"/>
    <property type="match status" value="1"/>
</dbReference>
<feature type="repeat" description="ANK" evidence="3">
    <location>
        <begin position="213"/>
        <end position="245"/>
    </location>
</feature>
<dbReference type="Pfam" id="PF12796">
    <property type="entry name" value="Ank_2"/>
    <property type="match status" value="3"/>
</dbReference>